<accession>K3Z107</accession>
<evidence type="ECO:0000313" key="6">
    <source>
        <dbReference type="EnsemblPlants" id="KQL30949"/>
    </source>
</evidence>
<dbReference type="Proteomes" id="UP000004995">
    <property type="component" value="Unassembled WGS sequence"/>
</dbReference>
<dbReference type="OMA" id="IARSWEP"/>
<dbReference type="InterPro" id="IPR038408">
    <property type="entry name" value="GNK2_sf"/>
</dbReference>
<feature type="signal peptide" evidence="4">
    <location>
        <begin position="1"/>
        <end position="23"/>
    </location>
</feature>
<dbReference type="AlphaFoldDB" id="K3Z107"/>
<dbReference type="Gramene" id="KQL30949">
    <property type="protein sequence ID" value="KQL30949"/>
    <property type="gene ID" value="SETIT_020224mg"/>
</dbReference>
<proteinExistence type="predicted"/>
<feature type="transmembrane region" description="Helical" evidence="3">
    <location>
        <begin position="271"/>
        <end position="303"/>
    </location>
</feature>
<evidence type="ECO:0000256" key="2">
    <source>
        <dbReference type="ARBA" id="ARBA00022737"/>
    </source>
</evidence>
<dbReference type="EMBL" id="AGNK02000494">
    <property type="status" value="NOT_ANNOTATED_CDS"/>
    <property type="molecule type" value="Genomic_DNA"/>
</dbReference>
<evidence type="ECO:0000313" key="7">
    <source>
        <dbReference type="Proteomes" id="UP000004995"/>
    </source>
</evidence>
<feature type="chain" id="PRO_5010127359" description="Gnk2-homologous domain-containing protein" evidence="4">
    <location>
        <begin position="24"/>
        <end position="312"/>
    </location>
</feature>
<keyword evidence="3" id="KW-0812">Transmembrane</keyword>
<dbReference type="PANTHER" id="PTHR32099">
    <property type="entry name" value="CYSTEINE-RICH REPEAT SECRETORY PROTEIN"/>
    <property type="match status" value="1"/>
</dbReference>
<dbReference type="Pfam" id="PF01657">
    <property type="entry name" value="Stress-antifung"/>
    <property type="match status" value="1"/>
</dbReference>
<protein>
    <recommendedName>
        <fullName evidence="5">Gnk2-homologous domain-containing protein</fullName>
    </recommendedName>
</protein>
<dbReference type="EnsemblPlants" id="KQL30949">
    <property type="protein sequence ID" value="KQL30949"/>
    <property type="gene ID" value="SETIT_020224mg"/>
</dbReference>
<dbReference type="HOGENOM" id="CLU_077529_0_0_1"/>
<sequence>MACTKPSGLPSLVLLFLVLAVAAVGPGVALKLEPTGTIEHFPPLLDCAPTTASPSRNDSAFHANVLSLLAALPSAAAAAPTGSAFARSGGAGRDCAFARGACFGFGAPRGGSFPGDCRSCLSAAAEDVAKGCGASRRAGAWRAGCFLSYADTNRSTAREDAFRGWFYEDSDDGDSPTVALGRQCTANRTAAECARCLNESAQVVPALKVGRQLSMVHRDAVVVVGYACYLRVPLFPPTPLWLQYRELSLPLFRPLRRYHWKEKSSARPRSMMVVSVLAVFGIAGIIDVVALVLAEVCGVLFCIRKAREFNPA</sequence>
<reference evidence="7" key="1">
    <citation type="journal article" date="2012" name="Nat. Biotechnol.">
        <title>Reference genome sequence of the model plant Setaria.</title>
        <authorList>
            <person name="Bennetzen J.L."/>
            <person name="Schmutz J."/>
            <person name="Wang H."/>
            <person name="Percifield R."/>
            <person name="Hawkins J."/>
            <person name="Pontaroli A.C."/>
            <person name="Estep M."/>
            <person name="Feng L."/>
            <person name="Vaughn J.N."/>
            <person name="Grimwood J."/>
            <person name="Jenkins J."/>
            <person name="Barry K."/>
            <person name="Lindquist E."/>
            <person name="Hellsten U."/>
            <person name="Deshpande S."/>
            <person name="Wang X."/>
            <person name="Wu X."/>
            <person name="Mitros T."/>
            <person name="Triplett J."/>
            <person name="Yang X."/>
            <person name="Ye C.Y."/>
            <person name="Mauro-Herrera M."/>
            <person name="Wang L."/>
            <person name="Li P."/>
            <person name="Sharma M."/>
            <person name="Sharma R."/>
            <person name="Ronald P.C."/>
            <person name="Panaud O."/>
            <person name="Kellogg E.A."/>
            <person name="Brutnell T.P."/>
            <person name="Doust A.N."/>
            <person name="Tuskan G.A."/>
            <person name="Rokhsar D."/>
            <person name="Devos K.M."/>
        </authorList>
    </citation>
    <scope>NUCLEOTIDE SEQUENCE [LARGE SCALE GENOMIC DNA]</scope>
    <source>
        <strain evidence="7">cv. Yugu1</strain>
    </source>
</reference>
<keyword evidence="1 4" id="KW-0732">Signal</keyword>
<dbReference type="Gene3D" id="3.30.430.20">
    <property type="entry name" value="Gnk2 domain, C-X8-C-X2-C motif"/>
    <property type="match status" value="1"/>
</dbReference>
<evidence type="ECO:0000259" key="5">
    <source>
        <dbReference type="PROSITE" id="PS51473"/>
    </source>
</evidence>
<name>K3Z107_SETIT</name>
<keyword evidence="3" id="KW-0472">Membrane</keyword>
<dbReference type="InParanoid" id="K3Z107"/>
<keyword evidence="7" id="KW-1185">Reference proteome</keyword>
<organism evidence="6 7">
    <name type="scientific">Setaria italica</name>
    <name type="common">Foxtail millet</name>
    <name type="synonym">Panicum italicum</name>
    <dbReference type="NCBI Taxonomy" id="4555"/>
    <lineage>
        <taxon>Eukaryota</taxon>
        <taxon>Viridiplantae</taxon>
        <taxon>Streptophyta</taxon>
        <taxon>Embryophyta</taxon>
        <taxon>Tracheophyta</taxon>
        <taxon>Spermatophyta</taxon>
        <taxon>Magnoliopsida</taxon>
        <taxon>Liliopsida</taxon>
        <taxon>Poales</taxon>
        <taxon>Poaceae</taxon>
        <taxon>PACMAD clade</taxon>
        <taxon>Panicoideae</taxon>
        <taxon>Panicodae</taxon>
        <taxon>Paniceae</taxon>
        <taxon>Cenchrinae</taxon>
        <taxon>Setaria</taxon>
    </lineage>
</organism>
<dbReference type="PANTHER" id="PTHR32099:SF104">
    <property type="entry name" value="OS01G0774133 PROTEIN"/>
    <property type="match status" value="1"/>
</dbReference>
<dbReference type="PROSITE" id="PS51473">
    <property type="entry name" value="GNK2"/>
    <property type="match status" value="1"/>
</dbReference>
<dbReference type="CDD" id="cd23509">
    <property type="entry name" value="Gnk2-like"/>
    <property type="match status" value="1"/>
</dbReference>
<evidence type="ECO:0000256" key="3">
    <source>
        <dbReference type="SAM" id="Phobius"/>
    </source>
</evidence>
<feature type="domain" description="Gnk2-homologous" evidence="5">
    <location>
        <begin position="42"/>
        <end position="154"/>
    </location>
</feature>
<dbReference type="eggNOG" id="ENOG502R509">
    <property type="taxonomic scope" value="Eukaryota"/>
</dbReference>
<reference evidence="6" key="2">
    <citation type="submission" date="2018-08" db="UniProtKB">
        <authorList>
            <consortium name="EnsemblPlants"/>
        </authorList>
    </citation>
    <scope>IDENTIFICATION</scope>
    <source>
        <strain evidence="6">Yugu1</strain>
    </source>
</reference>
<evidence type="ECO:0000256" key="4">
    <source>
        <dbReference type="SAM" id="SignalP"/>
    </source>
</evidence>
<dbReference type="InterPro" id="IPR002902">
    <property type="entry name" value="GNK2"/>
</dbReference>
<dbReference type="FunCoup" id="K3Z107">
    <property type="interactions" value="646"/>
</dbReference>
<keyword evidence="2" id="KW-0677">Repeat</keyword>
<keyword evidence="3" id="KW-1133">Transmembrane helix</keyword>
<evidence type="ECO:0000256" key="1">
    <source>
        <dbReference type="ARBA" id="ARBA00022729"/>
    </source>
</evidence>